<name>A0A2T6ZFU5_TUBBO</name>
<evidence type="ECO:0000313" key="2">
    <source>
        <dbReference type="Proteomes" id="UP000244722"/>
    </source>
</evidence>
<protein>
    <submittedName>
        <fullName evidence="1">Uncharacterized protein</fullName>
    </submittedName>
</protein>
<comment type="caution">
    <text evidence="1">The sequence shown here is derived from an EMBL/GenBank/DDBJ whole genome shotgun (WGS) entry which is preliminary data.</text>
</comment>
<dbReference type="Proteomes" id="UP000244722">
    <property type="component" value="Unassembled WGS sequence"/>
</dbReference>
<sequence length="121" mass="13427">MIRLQPYHETSQVPVPHISYGPSSRVLVCRPLPSGQPTSPHLSTILECHTFLSFSPGLDQHPTKPIQAFPSKVIFFATFGISYLQSYALLPFPPSSRSYGVARNFIRGAPSRHAIMYCSPL</sequence>
<accession>A0A2T6ZFU5</accession>
<gene>
    <name evidence="1" type="ORF">B9Z19DRAFT_1093106</name>
</gene>
<organism evidence="1 2">
    <name type="scientific">Tuber borchii</name>
    <name type="common">White truffle</name>
    <dbReference type="NCBI Taxonomy" id="42251"/>
    <lineage>
        <taxon>Eukaryota</taxon>
        <taxon>Fungi</taxon>
        <taxon>Dikarya</taxon>
        <taxon>Ascomycota</taxon>
        <taxon>Pezizomycotina</taxon>
        <taxon>Pezizomycetes</taxon>
        <taxon>Pezizales</taxon>
        <taxon>Tuberaceae</taxon>
        <taxon>Tuber</taxon>
    </lineage>
</organism>
<proteinExistence type="predicted"/>
<feature type="non-terminal residue" evidence="1">
    <location>
        <position position="121"/>
    </location>
</feature>
<keyword evidence="2" id="KW-1185">Reference proteome</keyword>
<evidence type="ECO:0000313" key="1">
    <source>
        <dbReference type="EMBL" id="PUU74342.1"/>
    </source>
</evidence>
<dbReference type="EMBL" id="NESQ01000306">
    <property type="protein sequence ID" value="PUU74342.1"/>
    <property type="molecule type" value="Genomic_DNA"/>
</dbReference>
<dbReference type="AlphaFoldDB" id="A0A2T6ZFU5"/>
<reference evidence="1 2" key="1">
    <citation type="submission" date="2017-04" db="EMBL/GenBank/DDBJ databases">
        <title>Draft genome sequence of Tuber borchii Vittad., a whitish edible truffle.</title>
        <authorList>
            <consortium name="DOE Joint Genome Institute"/>
            <person name="Murat C."/>
            <person name="Kuo A."/>
            <person name="Barry K.W."/>
            <person name="Clum A."/>
            <person name="Dockter R.B."/>
            <person name="Fauchery L."/>
            <person name="Iotti M."/>
            <person name="Kohler A."/>
            <person name="Labutti K."/>
            <person name="Lindquist E.A."/>
            <person name="Lipzen A."/>
            <person name="Ohm R.A."/>
            <person name="Wang M."/>
            <person name="Grigoriev I.V."/>
            <person name="Zambonelli A."/>
            <person name="Martin F.M."/>
        </authorList>
    </citation>
    <scope>NUCLEOTIDE SEQUENCE [LARGE SCALE GENOMIC DNA]</scope>
    <source>
        <strain evidence="1 2">Tbo3840</strain>
    </source>
</reference>